<dbReference type="InterPro" id="IPR025202">
    <property type="entry name" value="PLD-like_dom"/>
</dbReference>
<evidence type="ECO:0000256" key="2">
    <source>
        <dbReference type="ARBA" id="ARBA00022737"/>
    </source>
</evidence>
<dbReference type="PANTHER" id="PTHR18896">
    <property type="entry name" value="PHOSPHOLIPASE D"/>
    <property type="match status" value="1"/>
</dbReference>
<dbReference type="EMBL" id="CAIX01000029">
    <property type="protein sequence ID" value="CCI42085.1"/>
    <property type="molecule type" value="Genomic_DNA"/>
</dbReference>
<keyword evidence="4 6" id="KW-0442">Lipid degradation</keyword>
<dbReference type="GO" id="GO:0006654">
    <property type="term" value="P:phosphatidic acid biosynthetic process"/>
    <property type="evidence" value="ECO:0007669"/>
    <property type="project" value="InterPro"/>
</dbReference>
<dbReference type="PANTHER" id="PTHR18896:SF76">
    <property type="entry name" value="PHOSPHOLIPASE"/>
    <property type="match status" value="1"/>
</dbReference>
<accession>A0A024G5E4</accession>
<keyword evidence="5" id="KW-0443">Lipid metabolism</keyword>
<evidence type="ECO:0000256" key="3">
    <source>
        <dbReference type="ARBA" id="ARBA00022801"/>
    </source>
</evidence>
<dbReference type="InParanoid" id="A0A024G5E4"/>
<sequence length="1044" mass="120326">MEEARNSASRCLDKLQSTTNDIVSRKNSLISNLSFSLSFAHANEKFEMQVFEEAPTIKVINARIMRSWSHSHVEYTLLIQYKDYEWQIQISKAAIYSLWFQSKRKPHYIRSISTLSNHSNDSDSYRDDITKRFPQLGKLLISNSSTWVESASTKFIEVYLNTVVRVPTFLHSPVVNKFLQVSKTTFHKVDGKTSIKEGWLRVRLILCQNFFSKHHTLTNVDNSLLSCLCVLKPLHNMIAKKRCWVVLRQSSIAIYLSPEDESAHGTFLFDPHFHFGNNHKSLDEDNEILIFNSSYRLELEAKSNRVIFDWAAKIRDVTTQSPWTQFHRDDSFAITRYPRHGNSFAKWYIDGEDTYAAIYHGVCSATEEIFIHGWWICPSIHLLRPSVKYPHTRLDLILKRKAEEGVKVYILMYKEVAMALPLNSLYSKGIFSCLHPNVQVLRDPDFSMKEFGLWSHHEKIVCIDQNVAFVGGLDLCFGRWDNSEHRLFDEKSSETNFDGKDYSNPRIKDFVYVDQPDVDLMDRSLYPRMPWHDCHCRLEGHPARDVARHFILRWNFAVTTRHKTEKLNHLVPRKDLESTKHQKSAYCSINEAIDGQELEERCKDIQVTKKTSSDLVNNTTGAHTISHDEMINQKGYPCVCQIVRSLSFWSGGCATEKSIQNAYIRLISSARHFIYIENQFFVSGVEGDPSCSNRIAGALVERIRRAAANREKFCVMILMPLLPAFPGQPQEKEAYSLRGVMHWQYRSISRGKNSIYHILSQELDDPFEYITFYGLRKYHCQQERLHTEQIYIHNKMMIVDDRQCIIGSANINERSLRGDRDSEIAVTIEDTEYDENIKIADGTISVGKFCHSFRMKLFEEHFGIVAGTRHYEDYMDPVRKQTWIRIQKHAKMNSQIYESVFACIPTENISKFSQIKSAKQEGTNSNQMDSSQISSSVGKDEVIQSDTITARVVEVSGSNIKVPKNLSTSQHDVPIIPLVSTSSSDIEHTSPRIGQVGADKAHSIDIKKTLNQLSHIQGNIVQFPLRFLAEEELEPSLYPAELFQ</sequence>
<dbReference type="InterPro" id="IPR016555">
    <property type="entry name" value="PLipase_D_euk"/>
</dbReference>
<dbReference type="PROSITE" id="PS50035">
    <property type="entry name" value="PLD"/>
    <property type="match status" value="2"/>
</dbReference>
<dbReference type="Pfam" id="PF00614">
    <property type="entry name" value="PLDc"/>
    <property type="match status" value="1"/>
</dbReference>
<feature type="domain" description="PLD phosphodiesterase" evidence="7">
    <location>
        <begin position="788"/>
        <end position="815"/>
    </location>
</feature>
<evidence type="ECO:0000256" key="5">
    <source>
        <dbReference type="ARBA" id="ARBA00023098"/>
    </source>
</evidence>
<dbReference type="STRING" id="65357.A0A024G5E4"/>
<dbReference type="EC" id="3.1.4.4" evidence="6"/>
<dbReference type="SUPFAM" id="SSF50729">
    <property type="entry name" value="PH domain-like"/>
    <property type="match status" value="1"/>
</dbReference>
<dbReference type="CDD" id="cd09141">
    <property type="entry name" value="PLDc_vPLD1_2_yPLD_like_2"/>
    <property type="match status" value="1"/>
</dbReference>
<dbReference type="GO" id="GO:0004630">
    <property type="term" value="F:phospholipase D activity"/>
    <property type="evidence" value="ECO:0007669"/>
    <property type="project" value="UniProtKB-UniRule"/>
</dbReference>
<evidence type="ECO:0000259" key="7">
    <source>
        <dbReference type="PROSITE" id="PS50035"/>
    </source>
</evidence>
<dbReference type="GO" id="GO:0009395">
    <property type="term" value="P:phospholipid catabolic process"/>
    <property type="evidence" value="ECO:0007669"/>
    <property type="project" value="TreeGrafter"/>
</dbReference>
<dbReference type="PIRSF" id="PIRSF009376">
    <property type="entry name" value="Phospholipase_D_euk"/>
    <property type="match status" value="1"/>
</dbReference>
<dbReference type="GO" id="GO:0035556">
    <property type="term" value="P:intracellular signal transduction"/>
    <property type="evidence" value="ECO:0007669"/>
    <property type="project" value="InterPro"/>
</dbReference>
<reference evidence="8 9" key="1">
    <citation type="submission" date="2012-05" db="EMBL/GenBank/DDBJ databases">
        <title>Recombination and specialization in a pathogen metapopulation.</title>
        <authorList>
            <person name="Gardiner A."/>
            <person name="Kemen E."/>
            <person name="Schultz-Larsen T."/>
            <person name="MacLean D."/>
            <person name="Van Oosterhout C."/>
            <person name="Jones J.D.G."/>
        </authorList>
    </citation>
    <scope>NUCLEOTIDE SEQUENCE [LARGE SCALE GENOMIC DNA]</scope>
    <source>
        <strain evidence="8 9">Ac Nc2</strain>
    </source>
</reference>
<evidence type="ECO:0000313" key="9">
    <source>
        <dbReference type="Proteomes" id="UP000053237"/>
    </source>
</evidence>
<dbReference type="OrthoDB" id="14911at2759"/>
<dbReference type="SUPFAM" id="SSF56024">
    <property type="entry name" value="Phospholipase D/nuclease"/>
    <property type="match status" value="2"/>
</dbReference>
<gene>
    <name evidence="8" type="ORF">BN9_028690</name>
</gene>
<keyword evidence="3 6" id="KW-0378">Hydrolase</keyword>
<evidence type="ECO:0000256" key="4">
    <source>
        <dbReference type="ARBA" id="ARBA00022963"/>
    </source>
</evidence>
<keyword evidence="9" id="KW-1185">Reference proteome</keyword>
<dbReference type="AlphaFoldDB" id="A0A024G5E4"/>
<comment type="catalytic activity">
    <reaction evidence="1 6">
        <text>a 1,2-diacyl-sn-glycero-3-phosphocholine + H2O = a 1,2-diacyl-sn-glycero-3-phosphate + choline + H(+)</text>
        <dbReference type="Rhea" id="RHEA:14445"/>
        <dbReference type="ChEBI" id="CHEBI:15354"/>
        <dbReference type="ChEBI" id="CHEBI:15377"/>
        <dbReference type="ChEBI" id="CHEBI:15378"/>
        <dbReference type="ChEBI" id="CHEBI:57643"/>
        <dbReference type="ChEBI" id="CHEBI:58608"/>
        <dbReference type="EC" id="3.1.4.4"/>
    </reaction>
</comment>
<feature type="domain" description="PLD phosphodiesterase" evidence="7">
    <location>
        <begin position="452"/>
        <end position="479"/>
    </location>
</feature>
<evidence type="ECO:0000256" key="6">
    <source>
        <dbReference type="PIRNR" id="PIRNR009376"/>
    </source>
</evidence>
<dbReference type="Pfam" id="PF13091">
    <property type="entry name" value="PLDc_2"/>
    <property type="match status" value="1"/>
</dbReference>
<dbReference type="GO" id="GO:0005886">
    <property type="term" value="C:plasma membrane"/>
    <property type="evidence" value="ECO:0007669"/>
    <property type="project" value="TreeGrafter"/>
</dbReference>
<comment type="caution">
    <text evidence="8">The sequence shown here is derived from an EMBL/GenBank/DDBJ whole genome shotgun (WGS) entry which is preliminary data.</text>
</comment>
<evidence type="ECO:0000313" key="8">
    <source>
        <dbReference type="EMBL" id="CCI42085.1"/>
    </source>
</evidence>
<dbReference type="InterPro" id="IPR001736">
    <property type="entry name" value="PLipase_D/transphosphatidylase"/>
</dbReference>
<dbReference type="Gene3D" id="3.30.870.10">
    <property type="entry name" value="Endonuclease Chain A"/>
    <property type="match status" value="2"/>
</dbReference>
<comment type="similarity">
    <text evidence="6">Belongs to the phospholipase D family.</text>
</comment>
<dbReference type="InterPro" id="IPR015679">
    <property type="entry name" value="PLipase_D_fam"/>
</dbReference>
<dbReference type="SMART" id="SM00155">
    <property type="entry name" value="PLDc"/>
    <property type="match status" value="2"/>
</dbReference>
<dbReference type="Proteomes" id="UP000053237">
    <property type="component" value="Unassembled WGS sequence"/>
</dbReference>
<evidence type="ECO:0000256" key="1">
    <source>
        <dbReference type="ARBA" id="ARBA00000798"/>
    </source>
</evidence>
<organism evidence="8 9">
    <name type="scientific">Albugo candida</name>
    <dbReference type="NCBI Taxonomy" id="65357"/>
    <lineage>
        <taxon>Eukaryota</taxon>
        <taxon>Sar</taxon>
        <taxon>Stramenopiles</taxon>
        <taxon>Oomycota</taxon>
        <taxon>Peronosporomycetes</taxon>
        <taxon>Albuginales</taxon>
        <taxon>Albuginaceae</taxon>
        <taxon>Albugo</taxon>
    </lineage>
</organism>
<keyword evidence="2" id="KW-0677">Repeat</keyword>
<protein>
    <recommendedName>
        <fullName evidence="6">Phospholipase</fullName>
        <ecNumber evidence="6">3.1.4.4</ecNumber>
    </recommendedName>
</protein>
<dbReference type="CDD" id="cd09138">
    <property type="entry name" value="PLDc_vPLD1_2_yPLD_like_1"/>
    <property type="match status" value="1"/>
</dbReference>
<proteinExistence type="inferred from homology"/>
<name>A0A024G5E4_9STRA</name>